<gene>
    <name evidence="1" type="ORF">COLO4_13211</name>
</gene>
<sequence length="49" mass="5520">MAIQHFNNQIRADFFLFSSSPPLLVSETFNAADAALPNRVETLVGLRWN</sequence>
<evidence type="ECO:0000313" key="2">
    <source>
        <dbReference type="Proteomes" id="UP000187203"/>
    </source>
</evidence>
<organism evidence="1 2">
    <name type="scientific">Corchorus olitorius</name>
    <dbReference type="NCBI Taxonomy" id="93759"/>
    <lineage>
        <taxon>Eukaryota</taxon>
        <taxon>Viridiplantae</taxon>
        <taxon>Streptophyta</taxon>
        <taxon>Embryophyta</taxon>
        <taxon>Tracheophyta</taxon>
        <taxon>Spermatophyta</taxon>
        <taxon>Magnoliopsida</taxon>
        <taxon>eudicotyledons</taxon>
        <taxon>Gunneridae</taxon>
        <taxon>Pentapetalae</taxon>
        <taxon>rosids</taxon>
        <taxon>malvids</taxon>
        <taxon>Malvales</taxon>
        <taxon>Malvaceae</taxon>
        <taxon>Grewioideae</taxon>
        <taxon>Apeibeae</taxon>
        <taxon>Corchorus</taxon>
    </lineage>
</organism>
<comment type="caution">
    <text evidence="1">The sequence shown here is derived from an EMBL/GenBank/DDBJ whole genome shotgun (WGS) entry which is preliminary data.</text>
</comment>
<protein>
    <submittedName>
        <fullName evidence="1">Uncharacterized protein</fullName>
    </submittedName>
</protein>
<keyword evidence="2" id="KW-1185">Reference proteome</keyword>
<name>A0A1R3JXI0_9ROSI</name>
<proteinExistence type="predicted"/>
<dbReference type="Proteomes" id="UP000187203">
    <property type="component" value="Unassembled WGS sequence"/>
</dbReference>
<accession>A0A1R3JXI0</accession>
<evidence type="ECO:0000313" key="1">
    <source>
        <dbReference type="EMBL" id="OMO99579.1"/>
    </source>
</evidence>
<dbReference type="EMBL" id="AWUE01015106">
    <property type="protein sequence ID" value="OMO99579.1"/>
    <property type="molecule type" value="Genomic_DNA"/>
</dbReference>
<dbReference type="AlphaFoldDB" id="A0A1R3JXI0"/>
<reference evidence="2" key="1">
    <citation type="submission" date="2013-09" db="EMBL/GenBank/DDBJ databases">
        <title>Corchorus olitorius genome sequencing.</title>
        <authorList>
            <person name="Alam M."/>
            <person name="Haque M.S."/>
            <person name="Islam M.S."/>
            <person name="Emdad E.M."/>
            <person name="Islam M.M."/>
            <person name="Ahmed B."/>
            <person name="Halim A."/>
            <person name="Hossen Q.M.M."/>
            <person name="Hossain M.Z."/>
            <person name="Ahmed R."/>
            <person name="Khan M.M."/>
            <person name="Islam R."/>
            <person name="Rashid M.M."/>
            <person name="Khan S.A."/>
            <person name="Rahman M.S."/>
            <person name="Alam M."/>
            <person name="Yahiya A.S."/>
            <person name="Khan M.S."/>
            <person name="Azam M.S."/>
            <person name="Haque T."/>
            <person name="Lashkar M.Z.H."/>
            <person name="Akhand A.I."/>
            <person name="Morshed G."/>
            <person name="Roy S."/>
            <person name="Uddin K.S."/>
            <person name="Rabeya T."/>
            <person name="Hossain A.S."/>
            <person name="Chowdhury A."/>
            <person name="Snigdha A.R."/>
            <person name="Mortoza M.S."/>
            <person name="Matin S.A."/>
            <person name="Hoque S.M.E."/>
            <person name="Islam M.K."/>
            <person name="Roy D.K."/>
            <person name="Haider R."/>
            <person name="Moosa M.M."/>
            <person name="Elias S.M."/>
            <person name="Hasan A.M."/>
            <person name="Jahan S."/>
            <person name="Shafiuddin M."/>
            <person name="Mahmood N."/>
            <person name="Shommy N.S."/>
        </authorList>
    </citation>
    <scope>NUCLEOTIDE SEQUENCE [LARGE SCALE GENOMIC DNA]</scope>
    <source>
        <strain evidence="2">cv. O-4</strain>
    </source>
</reference>